<sequence length="122" mass="13399">MTPPHIINSLCSHGPLKPPHGHTALSSSNGASLNTARCSTPPASRRQTPRPLSLTSLSKISRVRHPAPISRVQRTRPFRLRPPVIWVRPSPPSTSRADMTPRRIQNTAGPLFFASFNAHHPL</sequence>
<gene>
    <name evidence="2" type="ORF">HYPSUDRAFT_209830</name>
</gene>
<organism evidence="2 3">
    <name type="scientific">Hypholoma sublateritium (strain FD-334 SS-4)</name>
    <dbReference type="NCBI Taxonomy" id="945553"/>
    <lineage>
        <taxon>Eukaryota</taxon>
        <taxon>Fungi</taxon>
        <taxon>Dikarya</taxon>
        <taxon>Basidiomycota</taxon>
        <taxon>Agaricomycotina</taxon>
        <taxon>Agaricomycetes</taxon>
        <taxon>Agaricomycetidae</taxon>
        <taxon>Agaricales</taxon>
        <taxon>Agaricineae</taxon>
        <taxon>Strophariaceae</taxon>
        <taxon>Hypholoma</taxon>
    </lineage>
</organism>
<evidence type="ECO:0000313" key="2">
    <source>
        <dbReference type="EMBL" id="KJA13098.1"/>
    </source>
</evidence>
<reference evidence="3" key="1">
    <citation type="submission" date="2014-04" db="EMBL/GenBank/DDBJ databases">
        <title>Evolutionary Origins and Diversification of the Mycorrhizal Mutualists.</title>
        <authorList>
            <consortium name="DOE Joint Genome Institute"/>
            <consortium name="Mycorrhizal Genomics Consortium"/>
            <person name="Kohler A."/>
            <person name="Kuo A."/>
            <person name="Nagy L.G."/>
            <person name="Floudas D."/>
            <person name="Copeland A."/>
            <person name="Barry K.W."/>
            <person name="Cichocki N."/>
            <person name="Veneault-Fourrey C."/>
            <person name="LaButti K."/>
            <person name="Lindquist E.A."/>
            <person name="Lipzen A."/>
            <person name="Lundell T."/>
            <person name="Morin E."/>
            <person name="Murat C."/>
            <person name="Riley R."/>
            <person name="Ohm R."/>
            <person name="Sun H."/>
            <person name="Tunlid A."/>
            <person name="Henrissat B."/>
            <person name="Grigoriev I.V."/>
            <person name="Hibbett D.S."/>
            <person name="Martin F."/>
        </authorList>
    </citation>
    <scope>NUCLEOTIDE SEQUENCE [LARGE SCALE GENOMIC DNA]</scope>
    <source>
        <strain evidence="3">FD-334 SS-4</strain>
    </source>
</reference>
<dbReference type="AlphaFoldDB" id="A0A0D2LQL0"/>
<evidence type="ECO:0000256" key="1">
    <source>
        <dbReference type="SAM" id="MobiDB-lite"/>
    </source>
</evidence>
<feature type="region of interest" description="Disordered" evidence="1">
    <location>
        <begin position="83"/>
        <end position="102"/>
    </location>
</feature>
<proteinExistence type="predicted"/>
<keyword evidence="3" id="KW-1185">Reference proteome</keyword>
<feature type="region of interest" description="Disordered" evidence="1">
    <location>
        <begin position="13"/>
        <end position="60"/>
    </location>
</feature>
<evidence type="ECO:0000313" key="3">
    <source>
        <dbReference type="Proteomes" id="UP000054270"/>
    </source>
</evidence>
<protein>
    <submittedName>
        <fullName evidence="2">Uncharacterized protein</fullName>
    </submittedName>
</protein>
<feature type="compositionally biased region" description="Polar residues" evidence="1">
    <location>
        <begin position="93"/>
        <end position="102"/>
    </location>
</feature>
<name>A0A0D2LQL0_HYPSF</name>
<dbReference type="Proteomes" id="UP000054270">
    <property type="component" value="Unassembled WGS sequence"/>
</dbReference>
<feature type="compositionally biased region" description="Polar residues" evidence="1">
    <location>
        <begin position="24"/>
        <end position="46"/>
    </location>
</feature>
<accession>A0A0D2LQL0</accession>
<dbReference type="EMBL" id="KN817788">
    <property type="protein sequence ID" value="KJA13098.1"/>
    <property type="molecule type" value="Genomic_DNA"/>
</dbReference>